<dbReference type="InterPro" id="IPR049730">
    <property type="entry name" value="SNF2/RAD54-like_C"/>
</dbReference>
<dbReference type="InterPro" id="IPR000330">
    <property type="entry name" value="SNF2_N"/>
</dbReference>
<dbReference type="AlphaFoldDB" id="Q9RZJ1"/>
<dbReference type="RefSeq" id="WP_010883982.1">
    <property type="nucleotide sequence ID" value="NC_000958.1"/>
</dbReference>
<protein>
    <submittedName>
        <fullName evidence="8">ATP-dependent helicase HepA</fullName>
    </submittedName>
</protein>
<dbReference type="GO" id="GO:0004386">
    <property type="term" value="F:helicase activity"/>
    <property type="evidence" value="ECO:0007669"/>
    <property type="project" value="UniProtKB-KW"/>
</dbReference>
<dbReference type="PROSITE" id="PS51192">
    <property type="entry name" value="HELICASE_ATP_BIND_1"/>
    <property type="match status" value="1"/>
</dbReference>
<evidence type="ECO:0000256" key="5">
    <source>
        <dbReference type="SAM" id="MobiDB-lite"/>
    </source>
</evidence>
<dbReference type="GeneID" id="69519384"/>
<keyword evidence="9" id="KW-1185">Reference proteome</keyword>
<dbReference type="Gene3D" id="3.40.50.300">
    <property type="entry name" value="P-loop containing nucleotide triphosphate hydrolases"/>
    <property type="match status" value="1"/>
</dbReference>
<dbReference type="InterPro" id="IPR057342">
    <property type="entry name" value="DEXDc_RapA"/>
</dbReference>
<gene>
    <name evidence="8" type="ordered locus">DR_B0136</name>
</gene>
<dbReference type="GO" id="GO:0005524">
    <property type="term" value="F:ATP binding"/>
    <property type="evidence" value="ECO:0007669"/>
    <property type="project" value="UniProtKB-KW"/>
</dbReference>
<keyword evidence="8" id="KW-0614">Plasmid</keyword>
<dbReference type="GO" id="GO:0045944">
    <property type="term" value="P:positive regulation of transcription by RNA polymerase II"/>
    <property type="evidence" value="ECO:0000318"/>
    <property type="project" value="GO_Central"/>
</dbReference>
<dbReference type="SMART" id="SM00490">
    <property type="entry name" value="HELICc"/>
    <property type="match status" value="1"/>
</dbReference>
<dbReference type="GO" id="GO:0031507">
    <property type="term" value="P:heterochromatin formation"/>
    <property type="evidence" value="ECO:0000318"/>
    <property type="project" value="GO_Central"/>
</dbReference>
<feature type="region of interest" description="Disordered" evidence="5">
    <location>
        <begin position="423"/>
        <end position="442"/>
    </location>
</feature>
<dbReference type="PANTHER" id="PTHR45766:SF6">
    <property type="entry name" value="SWI_SNF-RELATED MATRIX-ASSOCIATED ACTIN-DEPENDENT REGULATOR OF CHROMATIN SUBFAMILY A-LIKE PROTEIN 1"/>
    <property type="match status" value="1"/>
</dbReference>
<keyword evidence="1" id="KW-0547">Nucleotide-binding</keyword>
<feature type="domain" description="Helicase ATP-binding" evidence="6">
    <location>
        <begin position="108"/>
        <end position="284"/>
    </location>
</feature>
<dbReference type="KEGG" id="dra:DR_B0136"/>
<evidence type="ECO:0000313" key="8">
    <source>
        <dbReference type="EMBL" id="AAF12565.1"/>
    </source>
</evidence>
<dbReference type="GO" id="GO:0140750">
    <property type="term" value="F:nucleosome array spacer activity"/>
    <property type="evidence" value="ECO:0000318"/>
    <property type="project" value="GO_Central"/>
</dbReference>
<dbReference type="PANTHER" id="PTHR45766">
    <property type="entry name" value="DNA ANNEALING HELICASE AND ENDONUCLEASE ZRANB3 FAMILY MEMBER"/>
    <property type="match status" value="1"/>
</dbReference>
<dbReference type="FunCoup" id="Q9RZJ1">
    <property type="interactions" value="2"/>
</dbReference>
<evidence type="ECO:0000256" key="2">
    <source>
        <dbReference type="ARBA" id="ARBA00022801"/>
    </source>
</evidence>
<keyword evidence="4" id="KW-0067">ATP-binding</keyword>
<keyword evidence="3 8" id="KW-0347">Helicase</keyword>
<dbReference type="Proteomes" id="UP000002524">
    <property type="component" value="Plasmid MP1"/>
</dbReference>
<geneLocation type="plasmid" evidence="9">
    <name>megaplasmid MP1</name>
</geneLocation>
<dbReference type="GO" id="GO:0016787">
    <property type="term" value="F:hydrolase activity"/>
    <property type="evidence" value="ECO:0007669"/>
    <property type="project" value="UniProtKB-KW"/>
</dbReference>
<proteinExistence type="predicted"/>
<dbReference type="Pfam" id="PF00176">
    <property type="entry name" value="SNF2-rel_dom"/>
    <property type="match status" value="1"/>
</dbReference>
<accession>Q9RZJ1</accession>
<dbReference type="EMBL" id="AE001826">
    <property type="protein sequence ID" value="AAF12565.1"/>
    <property type="molecule type" value="Genomic_DNA"/>
</dbReference>
<dbReference type="SMART" id="SM00487">
    <property type="entry name" value="DEXDc"/>
    <property type="match status" value="1"/>
</dbReference>
<dbReference type="Pfam" id="PF00271">
    <property type="entry name" value="Helicase_C"/>
    <property type="match status" value="1"/>
</dbReference>
<dbReference type="InterPro" id="IPR001650">
    <property type="entry name" value="Helicase_C-like"/>
</dbReference>
<keyword evidence="2" id="KW-0378">Hydrolase</keyword>
<dbReference type="CDD" id="cd18011">
    <property type="entry name" value="DEXDc_RapA"/>
    <property type="match status" value="1"/>
</dbReference>
<name>Q9RZJ1_DEIRA</name>
<dbReference type="GO" id="GO:0003677">
    <property type="term" value="F:DNA binding"/>
    <property type="evidence" value="ECO:0000318"/>
    <property type="project" value="GO_Central"/>
</dbReference>
<evidence type="ECO:0000256" key="4">
    <source>
        <dbReference type="ARBA" id="ARBA00022840"/>
    </source>
</evidence>
<dbReference type="CDD" id="cd18793">
    <property type="entry name" value="SF2_C_SNF"/>
    <property type="match status" value="1"/>
</dbReference>
<organism evidence="8 9">
    <name type="scientific">Deinococcus radiodurans (strain ATCC 13939 / DSM 20539 / JCM 16871 / CCUG 27074 / LMG 4051 / NBRC 15346 / NCIMB 9279 / VKM B-1422 / R1)</name>
    <dbReference type="NCBI Taxonomy" id="243230"/>
    <lineage>
        <taxon>Bacteria</taxon>
        <taxon>Thermotogati</taxon>
        <taxon>Deinococcota</taxon>
        <taxon>Deinococci</taxon>
        <taxon>Deinococcales</taxon>
        <taxon>Deinococcaceae</taxon>
        <taxon>Deinococcus</taxon>
    </lineage>
</organism>
<dbReference type="PROSITE" id="PS51194">
    <property type="entry name" value="HELICASE_CTER"/>
    <property type="match status" value="1"/>
</dbReference>
<dbReference type="OrthoDB" id="9814088at2"/>
<dbReference type="Gene3D" id="3.40.50.10810">
    <property type="entry name" value="Tandem AAA-ATPase domain"/>
    <property type="match status" value="1"/>
</dbReference>
<dbReference type="GO" id="GO:0003682">
    <property type="term" value="F:chromatin binding"/>
    <property type="evidence" value="ECO:0000318"/>
    <property type="project" value="GO_Central"/>
</dbReference>
<evidence type="ECO:0000313" key="9">
    <source>
        <dbReference type="Proteomes" id="UP000002524"/>
    </source>
</evidence>
<reference evidence="8 9" key="1">
    <citation type="journal article" date="1999" name="Science">
        <title>Genome sequence of the radioresistant bacterium Deinococcus radiodurans R1.</title>
        <authorList>
            <person name="White O."/>
            <person name="Eisen J.A."/>
            <person name="Heidelberg J.F."/>
            <person name="Hickey E.K."/>
            <person name="Peterson J.D."/>
            <person name="Dodson R.J."/>
            <person name="Haft D.H."/>
            <person name="Gwinn M.L."/>
            <person name="Nelson W.C."/>
            <person name="Richardson D.L."/>
            <person name="Moffat K.S."/>
            <person name="Qin H."/>
            <person name="Jiang L."/>
            <person name="Pamphile W."/>
            <person name="Crosby M."/>
            <person name="Shen M."/>
            <person name="Vamathevan J.J."/>
            <person name="Lam P."/>
            <person name="McDonald L."/>
            <person name="Utterback T."/>
            <person name="Zalewski C."/>
            <person name="Makarova K.S."/>
            <person name="Aravind L."/>
            <person name="Daly M.J."/>
            <person name="Minton K.W."/>
            <person name="Fleischmann R.D."/>
            <person name="Ketchum K.A."/>
            <person name="Nelson K.E."/>
            <person name="Salzberg S."/>
            <person name="Smith H.O."/>
            <person name="Venter J.C."/>
            <person name="Fraser C.M."/>
        </authorList>
    </citation>
    <scope>NUCLEOTIDE SEQUENCE [LARGE SCALE GENOMIC DNA]</scope>
    <source>
        <strain evidence="9">ATCC 13939 / DSM 20539 / JCM 16871 / LMG 4051 / NBRC 15346 / NCIMB 9279 / R1 / VKM B-1422</strain>
    </source>
</reference>
<dbReference type="EnsemblBacteria" id="AAF12565">
    <property type="protein sequence ID" value="AAF12565"/>
    <property type="gene ID" value="DR_B0136"/>
</dbReference>
<dbReference type="PIR" id="C75633">
    <property type="entry name" value="C75633"/>
</dbReference>
<dbReference type="InterPro" id="IPR027417">
    <property type="entry name" value="P-loop_NTPase"/>
</dbReference>
<dbReference type="SUPFAM" id="SSF52540">
    <property type="entry name" value="P-loop containing nucleoside triphosphate hydrolases"/>
    <property type="match status" value="1"/>
</dbReference>
<evidence type="ECO:0000256" key="3">
    <source>
        <dbReference type="ARBA" id="ARBA00022806"/>
    </source>
</evidence>
<evidence type="ECO:0000259" key="6">
    <source>
        <dbReference type="PROSITE" id="PS51192"/>
    </source>
</evidence>
<dbReference type="InParanoid" id="Q9RZJ1"/>
<evidence type="ECO:0000256" key="1">
    <source>
        <dbReference type="ARBA" id="ARBA00022741"/>
    </source>
</evidence>
<dbReference type="HOGENOM" id="CLU_009866_1_0_0"/>
<dbReference type="PATRIC" id="fig|243230.17.peg.133"/>
<evidence type="ECO:0000259" key="7">
    <source>
        <dbReference type="PROSITE" id="PS51194"/>
    </source>
</evidence>
<sequence>MTFDIGSMVRARGRDWVVLPESGADFLLLRPLGGSDAEIAGVYAGEGGEEVTSAAFAPPSPAAFGTASGARLLLNAARLAVRSGAGPFRSLSRLGVEPRPYQLVPLLMALRQSPARLMIADDVGIGKTVEAALIARELLDRGEIDRLTVLCPPHLAGQWVEELRVKFGIDAVAVLPGTARRLEKGCNPGQSVFERYKFTVVSLDLVKSDRWRQDFLTNAPDFVIVDEAHASAEGEGMGTKRHQRYRLLEDLARKEDRHLILVTATPHSGKEDAFRSLLRLLNPDFARLPLDLSGAQNERARATLARHLVQRGRKDIAEYLQEDTPFPTRRDAELHYALHPDYAALFDDVLAYARESVHVPGEAQSRTRIRWWAALGLLRALASSPQAAAATLRERAIAADDGETDEAVIDRLGRELVLDPEEGEDSALDMTPGAQVDGEQSETTGRLLTLASRADALAGAKDNKLKLLTAQVQGLVDQGFAPIVFCRFIATAEAVAEHLRGALKGSEVLAVTGRHTPDERVDRVEELARAERRVLVATDCLSEGINLQAAFSAVIHYDLPWNPTRLDQREGRVDRYGQASPEVRVLTIYGEDNRIDTLILEVLVRKHRLIRATLGTSVPAPEEAESLLDVLLSRVLNAQGREVIQPLLFEDVQAFDLKWRDAAEGEKKSRSRFAQNSIRPEEVASELRAVREALGDAHAAQDFVLDALSGAGVSVSPRVDGSFEADPAQADVRPEYRDFLRGARRFRFDAQTERGVTPLARNHPLVEQLASTVLGQALDAPLEAAAKRVGVIRTSKVATQTTLLLLRHRFHLTGRKGNRTWQTLAEELDLLAYAGRAPADGKGGWLDAEATRALLALTPEGNLDPVQKEDRLTRVLADVQGLDGPLMARAQERAAALLEAHERVRGAARGQGVTYSVEPPGPPDLLGIYVFLPLPKLGALS</sequence>
<dbReference type="InterPro" id="IPR014001">
    <property type="entry name" value="Helicase_ATP-bd"/>
</dbReference>
<dbReference type="InterPro" id="IPR038718">
    <property type="entry name" value="SNF2-like_sf"/>
</dbReference>
<feature type="domain" description="Helicase C-terminal" evidence="7">
    <location>
        <begin position="467"/>
        <end position="626"/>
    </location>
</feature>